<dbReference type="CDD" id="cd00118">
    <property type="entry name" value="LysM"/>
    <property type="match status" value="1"/>
</dbReference>
<reference evidence="4" key="1">
    <citation type="submission" date="2022-12" db="EMBL/GenBank/DDBJ databases">
        <title>Description and comparative metabolic analysis of Aerococcus sp. nov., isolated from the feces of a pig.</title>
        <authorList>
            <person name="Chang Y.-H."/>
        </authorList>
    </citation>
    <scope>NUCLEOTIDE SEQUENCE</scope>
    <source>
        <strain evidence="4">YH-aer222</strain>
    </source>
</reference>
<dbReference type="RefSeq" id="WP_268752731.1">
    <property type="nucleotide sequence ID" value="NZ_JAPRFQ010000004.1"/>
</dbReference>
<proteinExistence type="predicted"/>
<keyword evidence="2" id="KW-1133">Transmembrane helix</keyword>
<name>A0A9X3FPF7_9LACT</name>
<dbReference type="PROSITE" id="PS51782">
    <property type="entry name" value="LYSM"/>
    <property type="match status" value="1"/>
</dbReference>
<feature type="compositionally biased region" description="Polar residues" evidence="1">
    <location>
        <begin position="99"/>
        <end position="112"/>
    </location>
</feature>
<feature type="compositionally biased region" description="Polar residues" evidence="1">
    <location>
        <begin position="174"/>
        <end position="185"/>
    </location>
</feature>
<evidence type="ECO:0000256" key="1">
    <source>
        <dbReference type="SAM" id="MobiDB-lite"/>
    </source>
</evidence>
<feature type="region of interest" description="Disordered" evidence="1">
    <location>
        <begin position="89"/>
        <end position="185"/>
    </location>
</feature>
<keyword evidence="2" id="KW-0812">Transmembrane</keyword>
<dbReference type="AlphaFoldDB" id="A0A9X3FPF7"/>
<protein>
    <submittedName>
        <fullName evidence="4">LysM peptidoglycan-binding domain-containing protein</fullName>
    </submittedName>
</protein>
<dbReference type="EMBL" id="JAPRFR010000004">
    <property type="protein sequence ID" value="MCZ0726317.1"/>
    <property type="molecule type" value="Genomic_DNA"/>
</dbReference>
<evidence type="ECO:0000259" key="3">
    <source>
        <dbReference type="PROSITE" id="PS51782"/>
    </source>
</evidence>
<dbReference type="InterPro" id="IPR036779">
    <property type="entry name" value="LysM_dom_sf"/>
</dbReference>
<feature type="domain" description="LysM" evidence="3">
    <location>
        <begin position="181"/>
        <end position="224"/>
    </location>
</feature>
<keyword evidence="2" id="KW-0472">Membrane</keyword>
<keyword evidence="5" id="KW-1185">Reference proteome</keyword>
<feature type="compositionally biased region" description="Low complexity" evidence="1">
    <location>
        <begin position="135"/>
        <end position="149"/>
    </location>
</feature>
<feature type="transmembrane region" description="Helical" evidence="2">
    <location>
        <begin position="36"/>
        <end position="55"/>
    </location>
</feature>
<evidence type="ECO:0000256" key="2">
    <source>
        <dbReference type="SAM" id="Phobius"/>
    </source>
</evidence>
<evidence type="ECO:0000313" key="5">
    <source>
        <dbReference type="Proteomes" id="UP001146670"/>
    </source>
</evidence>
<dbReference type="SMART" id="SM00257">
    <property type="entry name" value="LysM"/>
    <property type="match status" value="1"/>
</dbReference>
<evidence type="ECO:0000313" key="4">
    <source>
        <dbReference type="EMBL" id="MCZ0726317.1"/>
    </source>
</evidence>
<dbReference type="Proteomes" id="UP001146670">
    <property type="component" value="Unassembled WGS sequence"/>
</dbReference>
<sequence length="225" mass="24360">MKEDYQKIKNKISKWWQPVGGKIQSGWQQLSTPLKFLTAVLGVILLFLLTLPFGINGEEGNPLGLSAKEQSSQGKSSYSAVAISGEEKVTSEKGPFKAQVSSLAPEQVSDTTDGIKWPSVGDLESQYAEREGANSQNRSSTSSSQASESDSADQESHSASEESSQAPDLENQEESQSQGTETYTVQSGDNLYRIAINHGMTLEEIMALNGMSEPYISPGMTIRVE</sequence>
<comment type="caution">
    <text evidence="4">The sequence shown here is derived from an EMBL/GenBank/DDBJ whole genome shotgun (WGS) entry which is preliminary data.</text>
</comment>
<gene>
    <name evidence="4" type="ORF">OW157_07095</name>
</gene>
<organism evidence="4 5">
    <name type="scientific">Aerococcus kribbianus</name>
    <dbReference type="NCBI Taxonomy" id="2999064"/>
    <lineage>
        <taxon>Bacteria</taxon>
        <taxon>Bacillati</taxon>
        <taxon>Bacillota</taxon>
        <taxon>Bacilli</taxon>
        <taxon>Lactobacillales</taxon>
        <taxon>Aerococcaceae</taxon>
        <taxon>Aerococcus</taxon>
    </lineage>
</organism>
<dbReference type="InterPro" id="IPR018392">
    <property type="entry name" value="LysM"/>
</dbReference>
<dbReference type="SUPFAM" id="SSF54106">
    <property type="entry name" value="LysM domain"/>
    <property type="match status" value="1"/>
</dbReference>
<dbReference type="Pfam" id="PF01476">
    <property type="entry name" value="LysM"/>
    <property type="match status" value="1"/>
</dbReference>
<accession>A0A9X3FPF7</accession>
<dbReference type="Gene3D" id="3.10.350.10">
    <property type="entry name" value="LysM domain"/>
    <property type="match status" value="1"/>
</dbReference>